<protein>
    <submittedName>
        <fullName evidence="2">Uncharacterized protein</fullName>
    </submittedName>
</protein>
<dbReference type="AlphaFoldDB" id="A0A392WDA4"/>
<feature type="non-terminal residue" evidence="2">
    <location>
        <position position="57"/>
    </location>
</feature>
<evidence type="ECO:0000313" key="3">
    <source>
        <dbReference type="Proteomes" id="UP000265520"/>
    </source>
</evidence>
<evidence type="ECO:0000313" key="2">
    <source>
        <dbReference type="EMBL" id="MCI97652.1"/>
    </source>
</evidence>
<keyword evidence="3" id="KW-1185">Reference proteome</keyword>
<keyword evidence="1" id="KW-1133">Transmembrane helix</keyword>
<name>A0A392WDA4_9FABA</name>
<dbReference type="Proteomes" id="UP000265520">
    <property type="component" value="Unassembled WGS sequence"/>
</dbReference>
<proteinExistence type="predicted"/>
<accession>A0A392WDA4</accession>
<comment type="caution">
    <text evidence="2">The sequence shown here is derived from an EMBL/GenBank/DDBJ whole genome shotgun (WGS) entry which is preliminary data.</text>
</comment>
<reference evidence="2 3" key="1">
    <citation type="journal article" date="2018" name="Front. Plant Sci.">
        <title>Red Clover (Trifolium pratense) and Zigzag Clover (T. medium) - A Picture of Genomic Similarities and Differences.</title>
        <authorList>
            <person name="Dluhosova J."/>
            <person name="Istvanek J."/>
            <person name="Nedelnik J."/>
            <person name="Repkova J."/>
        </authorList>
    </citation>
    <scope>NUCLEOTIDE SEQUENCE [LARGE SCALE GENOMIC DNA]</scope>
    <source>
        <strain evidence="3">cv. 10/8</strain>
        <tissue evidence="2">Leaf</tissue>
    </source>
</reference>
<evidence type="ECO:0000256" key="1">
    <source>
        <dbReference type="SAM" id="Phobius"/>
    </source>
</evidence>
<organism evidence="2 3">
    <name type="scientific">Trifolium medium</name>
    <dbReference type="NCBI Taxonomy" id="97028"/>
    <lineage>
        <taxon>Eukaryota</taxon>
        <taxon>Viridiplantae</taxon>
        <taxon>Streptophyta</taxon>
        <taxon>Embryophyta</taxon>
        <taxon>Tracheophyta</taxon>
        <taxon>Spermatophyta</taxon>
        <taxon>Magnoliopsida</taxon>
        <taxon>eudicotyledons</taxon>
        <taxon>Gunneridae</taxon>
        <taxon>Pentapetalae</taxon>
        <taxon>rosids</taxon>
        <taxon>fabids</taxon>
        <taxon>Fabales</taxon>
        <taxon>Fabaceae</taxon>
        <taxon>Papilionoideae</taxon>
        <taxon>50 kb inversion clade</taxon>
        <taxon>NPAAA clade</taxon>
        <taxon>Hologalegina</taxon>
        <taxon>IRL clade</taxon>
        <taxon>Trifolieae</taxon>
        <taxon>Trifolium</taxon>
    </lineage>
</organism>
<dbReference type="EMBL" id="LXQA011450421">
    <property type="protein sequence ID" value="MCI97652.1"/>
    <property type="molecule type" value="Genomic_DNA"/>
</dbReference>
<sequence>MPFTTGTQPHTVPKFYASFVGVTLLTLVASIAVAPTSASNDLHLYFLLSCASTSILL</sequence>
<keyword evidence="1" id="KW-0472">Membrane</keyword>
<feature type="transmembrane region" description="Helical" evidence="1">
    <location>
        <begin position="15"/>
        <end position="34"/>
    </location>
</feature>
<keyword evidence="1" id="KW-0812">Transmembrane</keyword>